<dbReference type="AlphaFoldDB" id="X1SSW6"/>
<accession>X1SSW6</accession>
<organism evidence="2">
    <name type="scientific">marine sediment metagenome</name>
    <dbReference type="NCBI Taxonomy" id="412755"/>
    <lineage>
        <taxon>unclassified sequences</taxon>
        <taxon>metagenomes</taxon>
        <taxon>ecological metagenomes</taxon>
    </lineage>
</organism>
<keyword evidence="1" id="KW-0812">Transmembrane</keyword>
<feature type="transmembrane region" description="Helical" evidence="1">
    <location>
        <begin position="78"/>
        <end position="97"/>
    </location>
</feature>
<feature type="transmembrane region" description="Helical" evidence="1">
    <location>
        <begin position="21"/>
        <end position="41"/>
    </location>
</feature>
<keyword evidence="1" id="KW-0472">Membrane</keyword>
<comment type="caution">
    <text evidence="2">The sequence shown here is derived from an EMBL/GenBank/DDBJ whole genome shotgun (WGS) entry which is preliminary data.</text>
</comment>
<keyword evidence="1" id="KW-1133">Transmembrane helix</keyword>
<reference evidence="2" key="1">
    <citation type="journal article" date="2014" name="Front. Microbiol.">
        <title>High frequency of phylogenetically diverse reductive dehalogenase-homologous genes in deep subseafloor sedimentary metagenomes.</title>
        <authorList>
            <person name="Kawai M."/>
            <person name="Futagami T."/>
            <person name="Toyoda A."/>
            <person name="Takaki Y."/>
            <person name="Nishi S."/>
            <person name="Hori S."/>
            <person name="Arai W."/>
            <person name="Tsubouchi T."/>
            <person name="Morono Y."/>
            <person name="Uchiyama I."/>
            <person name="Ito T."/>
            <person name="Fujiyama A."/>
            <person name="Inagaki F."/>
            <person name="Takami H."/>
        </authorList>
    </citation>
    <scope>NUCLEOTIDE SEQUENCE</scope>
    <source>
        <strain evidence="2">Expedition CK06-06</strain>
    </source>
</reference>
<feature type="transmembrane region" description="Helical" evidence="1">
    <location>
        <begin position="109"/>
        <end position="133"/>
    </location>
</feature>
<evidence type="ECO:0000256" key="1">
    <source>
        <dbReference type="SAM" id="Phobius"/>
    </source>
</evidence>
<protein>
    <submittedName>
        <fullName evidence="2">Uncharacterized protein</fullName>
    </submittedName>
</protein>
<evidence type="ECO:0000313" key="2">
    <source>
        <dbReference type="EMBL" id="GAI82236.1"/>
    </source>
</evidence>
<feature type="transmembrane region" description="Helical" evidence="1">
    <location>
        <begin position="47"/>
        <end position="66"/>
    </location>
</feature>
<sequence length="199" mass="20286">MIKDNTTSEDLKQTRFSLKSVLIVVAWIVVPTCTVAALIFNPPWIESAIIFLFAIAILLGIAANIADTGGKVPTATRVVVNALVGAIAGAVPSLAFYETIMEQGNGLGGLLAVAILGFGTGLGLIVGGIAGGFGIGIRVVSTAGVAKVVTAACMGSALVTITVWLQIGNDEFTVVGVSVLGMLAGMWLSTDRASDSSHR</sequence>
<feature type="transmembrane region" description="Helical" evidence="1">
    <location>
        <begin position="172"/>
        <end position="190"/>
    </location>
</feature>
<feature type="transmembrane region" description="Helical" evidence="1">
    <location>
        <begin position="145"/>
        <end position="166"/>
    </location>
</feature>
<gene>
    <name evidence="2" type="ORF">S12H4_16969</name>
</gene>
<proteinExistence type="predicted"/>
<name>X1SSW6_9ZZZZ</name>
<dbReference type="EMBL" id="BARW01008245">
    <property type="protein sequence ID" value="GAI82236.1"/>
    <property type="molecule type" value="Genomic_DNA"/>
</dbReference>